<evidence type="ECO:0000313" key="1">
    <source>
        <dbReference type="EMBL" id="MFC7370508.1"/>
    </source>
</evidence>
<evidence type="ECO:0000313" key="2">
    <source>
        <dbReference type="Proteomes" id="UP001596549"/>
    </source>
</evidence>
<dbReference type="InterPro" id="IPR009920">
    <property type="entry name" value="HEPPP_synth_su1"/>
</dbReference>
<name>A0ABW2NMU3_9BACL</name>
<dbReference type="RefSeq" id="WP_379745940.1">
    <property type="nucleotide sequence ID" value="NZ_JBHTCP010000004.1"/>
</dbReference>
<proteinExistence type="predicted"/>
<organism evidence="1 2">
    <name type="scientific">Fictibacillus iocasae</name>
    <dbReference type="NCBI Taxonomy" id="2715437"/>
    <lineage>
        <taxon>Bacteria</taxon>
        <taxon>Bacillati</taxon>
        <taxon>Bacillota</taxon>
        <taxon>Bacilli</taxon>
        <taxon>Bacillales</taxon>
        <taxon>Fictibacillaceae</taxon>
        <taxon>Fictibacillus</taxon>
    </lineage>
</organism>
<sequence>MNTSQELKRLINLVEHKMTHEYTSLYVTPPKVDAAKARAVYSVLLDADLLPEMAEEYFTAVMLIQAALDMHDSVGDKREDARKGRQLSVLAGDYYSSMYYLILSQCEDIELIKMLSRAIQHINETKMSLHLKDVSDPYDYIEAVRKKESLLVTETAGRFGKEQFVSFLEDYLFLAVSKNDRSQLELLAGSENVRSAVNEAYDRMRKEDCMMPSMFSRDNRELDLEYDGSSMTGEG</sequence>
<dbReference type="InterPro" id="IPR008949">
    <property type="entry name" value="Isoprenoid_synthase_dom_sf"/>
</dbReference>
<dbReference type="Pfam" id="PF07307">
    <property type="entry name" value="HEPPP_synt_1"/>
    <property type="match status" value="1"/>
</dbReference>
<protein>
    <submittedName>
        <fullName evidence="1">Heptaprenyl diphosphate synthase component 1</fullName>
    </submittedName>
</protein>
<dbReference type="Proteomes" id="UP001596549">
    <property type="component" value="Unassembled WGS sequence"/>
</dbReference>
<gene>
    <name evidence="1" type="ORF">ACFQPF_02330</name>
</gene>
<dbReference type="Gene3D" id="1.20.120.1450">
    <property type="match status" value="1"/>
</dbReference>
<dbReference type="EMBL" id="JBHTCP010000004">
    <property type="protein sequence ID" value="MFC7370508.1"/>
    <property type="molecule type" value="Genomic_DNA"/>
</dbReference>
<keyword evidence="2" id="KW-1185">Reference proteome</keyword>
<dbReference type="SUPFAM" id="SSF48576">
    <property type="entry name" value="Terpenoid synthases"/>
    <property type="match status" value="1"/>
</dbReference>
<accession>A0ABW2NMU3</accession>
<comment type="caution">
    <text evidence="1">The sequence shown here is derived from an EMBL/GenBank/DDBJ whole genome shotgun (WGS) entry which is preliminary data.</text>
</comment>
<reference evidence="2" key="1">
    <citation type="journal article" date="2019" name="Int. J. Syst. Evol. Microbiol.">
        <title>The Global Catalogue of Microorganisms (GCM) 10K type strain sequencing project: providing services to taxonomists for standard genome sequencing and annotation.</title>
        <authorList>
            <consortium name="The Broad Institute Genomics Platform"/>
            <consortium name="The Broad Institute Genome Sequencing Center for Infectious Disease"/>
            <person name="Wu L."/>
            <person name="Ma J."/>
        </authorList>
    </citation>
    <scope>NUCLEOTIDE SEQUENCE [LARGE SCALE GENOMIC DNA]</scope>
    <source>
        <strain evidence="2">NBRC 106396</strain>
    </source>
</reference>